<organism evidence="1 2">
    <name type="scientific">Desulfosarcina alkanivorans</name>
    <dbReference type="NCBI Taxonomy" id="571177"/>
    <lineage>
        <taxon>Bacteria</taxon>
        <taxon>Pseudomonadati</taxon>
        <taxon>Thermodesulfobacteriota</taxon>
        <taxon>Desulfobacteria</taxon>
        <taxon>Desulfobacterales</taxon>
        <taxon>Desulfosarcinaceae</taxon>
        <taxon>Desulfosarcina</taxon>
    </lineage>
</organism>
<dbReference type="AlphaFoldDB" id="A0A5K7YJ86"/>
<dbReference type="EMBL" id="AP021874">
    <property type="protein sequence ID" value="BBO66801.1"/>
    <property type="molecule type" value="Genomic_DNA"/>
</dbReference>
<proteinExistence type="predicted"/>
<gene>
    <name evidence="1" type="ORF">DSCA_07310</name>
</gene>
<evidence type="ECO:0000313" key="1">
    <source>
        <dbReference type="EMBL" id="BBO66801.1"/>
    </source>
</evidence>
<protein>
    <submittedName>
        <fullName evidence="1">Uncharacterized protein</fullName>
    </submittedName>
</protein>
<keyword evidence="2" id="KW-1185">Reference proteome</keyword>
<name>A0A5K7YJ86_9BACT</name>
<dbReference type="Proteomes" id="UP000427906">
    <property type="component" value="Chromosome"/>
</dbReference>
<accession>A0A5K7YJ86</accession>
<dbReference type="KEGG" id="dalk:DSCA_07310"/>
<reference evidence="1 2" key="1">
    <citation type="submission" date="2019-11" db="EMBL/GenBank/DDBJ databases">
        <title>Comparative genomics of hydrocarbon-degrading Desulfosarcina strains.</title>
        <authorList>
            <person name="Watanabe M."/>
            <person name="Kojima H."/>
            <person name="Fukui M."/>
        </authorList>
    </citation>
    <scope>NUCLEOTIDE SEQUENCE [LARGE SCALE GENOMIC DNA]</scope>
    <source>
        <strain evidence="1 2">PL12</strain>
    </source>
</reference>
<evidence type="ECO:0000313" key="2">
    <source>
        <dbReference type="Proteomes" id="UP000427906"/>
    </source>
</evidence>
<sequence>MLKVIGSQPVNGAPGAICENRPTWIAWSSAPPAIPAARTIVIHRSHRFNALSSIIFLVNDVPAGFAMGCVIFPGRVVQSIR</sequence>